<evidence type="ECO:0000313" key="4">
    <source>
        <dbReference type="Proteomes" id="UP001166293"/>
    </source>
</evidence>
<evidence type="ECO:0000313" key="3">
    <source>
        <dbReference type="EMBL" id="MBV2360926.1"/>
    </source>
</evidence>
<gene>
    <name evidence="3" type="ORF">KUH32_14260</name>
</gene>
<feature type="short sequence motif" description="GXGXXG" evidence="1">
    <location>
        <begin position="11"/>
        <end position="16"/>
    </location>
</feature>
<keyword evidence="4" id="KW-1185">Reference proteome</keyword>
<organism evidence="3 4">
    <name type="scientific">Thalassococcus arenae</name>
    <dbReference type="NCBI Taxonomy" id="2851652"/>
    <lineage>
        <taxon>Bacteria</taxon>
        <taxon>Pseudomonadati</taxon>
        <taxon>Pseudomonadota</taxon>
        <taxon>Alphaproteobacteria</taxon>
        <taxon>Rhodobacterales</taxon>
        <taxon>Roseobacteraceae</taxon>
        <taxon>Thalassococcus</taxon>
    </lineage>
</organism>
<evidence type="ECO:0000259" key="2">
    <source>
        <dbReference type="PROSITE" id="PS51635"/>
    </source>
</evidence>
<accession>A0ABS6NA86</accession>
<dbReference type="PROSITE" id="PS51635">
    <property type="entry name" value="PNPLA"/>
    <property type="match status" value="1"/>
</dbReference>
<dbReference type="PANTHER" id="PTHR14226">
    <property type="entry name" value="NEUROPATHY TARGET ESTERASE/SWISS CHEESE D.MELANOGASTER"/>
    <property type="match status" value="1"/>
</dbReference>
<feature type="domain" description="PNPLA" evidence="2">
    <location>
        <begin position="7"/>
        <end position="224"/>
    </location>
</feature>
<protein>
    <submittedName>
        <fullName evidence="3">Patatin-like phospholipase family protein</fullName>
    </submittedName>
</protein>
<feature type="short sequence motif" description="GXSXG" evidence="1">
    <location>
        <begin position="39"/>
        <end position="43"/>
    </location>
</feature>
<dbReference type="Pfam" id="PF01734">
    <property type="entry name" value="Patatin"/>
    <property type="match status" value="1"/>
</dbReference>
<dbReference type="InterPro" id="IPR002641">
    <property type="entry name" value="PNPLA_dom"/>
</dbReference>
<dbReference type="Proteomes" id="UP001166293">
    <property type="component" value="Unassembled WGS sequence"/>
</dbReference>
<comment type="caution">
    <text evidence="1">Lacks conserved residue(s) required for the propagation of feature annotation.</text>
</comment>
<dbReference type="PANTHER" id="PTHR14226:SF78">
    <property type="entry name" value="SLR0060 PROTEIN"/>
    <property type="match status" value="1"/>
</dbReference>
<name>A0ABS6NA86_9RHOB</name>
<proteinExistence type="predicted"/>
<dbReference type="InterPro" id="IPR050301">
    <property type="entry name" value="NTE"/>
</dbReference>
<evidence type="ECO:0000256" key="1">
    <source>
        <dbReference type="PROSITE-ProRule" id="PRU01161"/>
    </source>
</evidence>
<comment type="caution">
    <text evidence="3">The sequence shown here is derived from an EMBL/GenBank/DDBJ whole genome shotgun (WGS) entry which is preliminary data.</text>
</comment>
<sequence>MTKRINLALQGGGAHGAFTWGVLDRLLDEDDVEIAAISGTSAGALNGAALKAGLLAGGREGARENLDWLWDQMGAMDDAAMPDWMQAWLPDPWLISQSLAYSPGYTAGEAVGRMVSPYAWGPLYRNPLERIVERFDFGRVCAHEGPAFFVCATNVRDGKIRVFQGDAISTQSILASACLPTLFQAVEVEDPETGVVDAFWDGGYTGNPALFPLYDKALPDDVVIVNINPLRRDDVPVTPPEIQNRINEISFNSSLLRELRAIEFVQRLLADGSVKPGRMKDVRVHMIADDALMNELSVATKLVPVPTVLAQLKEAGRRATGEFLRLHKKDLNERQTVDLRAMFG</sequence>
<dbReference type="RefSeq" id="WP_217779269.1">
    <property type="nucleotide sequence ID" value="NZ_JAHRWL010000002.1"/>
</dbReference>
<dbReference type="EMBL" id="JAHRWL010000002">
    <property type="protein sequence ID" value="MBV2360926.1"/>
    <property type="molecule type" value="Genomic_DNA"/>
</dbReference>
<reference evidence="3" key="1">
    <citation type="submission" date="2021-06" db="EMBL/GenBank/DDBJ databases">
        <title>Thalassococcus sp. CAU 1522 isolated from sea sand, Republic of Korea.</title>
        <authorList>
            <person name="Kim W."/>
        </authorList>
    </citation>
    <scope>NUCLEOTIDE SEQUENCE</scope>
    <source>
        <strain evidence="3">CAU 1522</strain>
    </source>
</reference>